<evidence type="ECO:0000256" key="1">
    <source>
        <dbReference type="ARBA" id="ARBA00023157"/>
    </source>
</evidence>
<dbReference type="Proteomes" id="UP000324222">
    <property type="component" value="Unassembled WGS sequence"/>
</dbReference>
<keyword evidence="1" id="KW-1015">Disulfide bond</keyword>
<comment type="caution">
    <text evidence="2">The sequence shown here is derived from an EMBL/GenBank/DDBJ whole genome shotgun (WGS) entry which is preliminary data.</text>
</comment>
<evidence type="ECO:0000313" key="2">
    <source>
        <dbReference type="EMBL" id="MPC96617.1"/>
    </source>
</evidence>
<sequence>MWQRCDGRRHCHDGSDEWFCPHKHHCHGAHHWLSSLSRRSRLKHLLELFDGDGVYSDSEDSKED</sequence>
<organism evidence="2 3">
    <name type="scientific">Portunus trituberculatus</name>
    <name type="common">Swimming crab</name>
    <name type="synonym">Neptunus trituberculatus</name>
    <dbReference type="NCBI Taxonomy" id="210409"/>
    <lineage>
        <taxon>Eukaryota</taxon>
        <taxon>Metazoa</taxon>
        <taxon>Ecdysozoa</taxon>
        <taxon>Arthropoda</taxon>
        <taxon>Crustacea</taxon>
        <taxon>Multicrustacea</taxon>
        <taxon>Malacostraca</taxon>
        <taxon>Eumalacostraca</taxon>
        <taxon>Eucarida</taxon>
        <taxon>Decapoda</taxon>
        <taxon>Pleocyemata</taxon>
        <taxon>Brachyura</taxon>
        <taxon>Eubrachyura</taxon>
        <taxon>Portunoidea</taxon>
        <taxon>Portunidae</taxon>
        <taxon>Portuninae</taxon>
        <taxon>Portunus</taxon>
    </lineage>
</organism>
<dbReference type="Gene3D" id="4.10.1220.10">
    <property type="entry name" value="EGF-type module"/>
    <property type="match status" value="1"/>
</dbReference>
<dbReference type="AlphaFoldDB" id="A0A5B7JU28"/>
<dbReference type="InterPro" id="IPR036055">
    <property type="entry name" value="LDL_receptor-like_sf"/>
</dbReference>
<reference evidence="2 3" key="1">
    <citation type="submission" date="2019-05" db="EMBL/GenBank/DDBJ databases">
        <title>Another draft genome of Portunus trituberculatus and its Hox gene families provides insights of decapod evolution.</title>
        <authorList>
            <person name="Jeong J.-H."/>
            <person name="Song I."/>
            <person name="Kim S."/>
            <person name="Choi T."/>
            <person name="Kim D."/>
            <person name="Ryu S."/>
            <person name="Kim W."/>
        </authorList>
    </citation>
    <scope>NUCLEOTIDE SEQUENCE [LARGE SCALE GENOMIC DNA]</scope>
    <source>
        <tissue evidence="2">Muscle</tissue>
    </source>
</reference>
<keyword evidence="3" id="KW-1185">Reference proteome</keyword>
<dbReference type="SUPFAM" id="SSF57424">
    <property type="entry name" value="LDL receptor-like module"/>
    <property type="match status" value="1"/>
</dbReference>
<proteinExistence type="predicted"/>
<name>A0A5B7JU28_PORTR</name>
<dbReference type="EMBL" id="VSRR010106714">
    <property type="protein sequence ID" value="MPC96617.1"/>
    <property type="molecule type" value="Genomic_DNA"/>
</dbReference>
<gene>
    <name evidence="2" type="ORF">E2C01_091886</name>
</gene>
<protein>
    <submittedName>
        <fullName evidence="2">Uncharacterized protein</fullName>
    </submittedName>
</protein>
<accession>A0A5B7JU28</accession>
<evidence type="ECO:0000313" key="3">
    <source>
        <dbReference type="Proteomes" id="UP000324222"/>
    </source>
</evidence>